<dbReference type="PANTHER" id="PTHR12412">
    <property type="entry name" value="CAP BINDING PROTEIN"/>
    <property type="match status" value="1"/>
</dbReference>
<dbReference type="GO" id="GO:0003729">
    <property type="term" value="F:mRNA binding"/>
    <property type="evidence" value="ECO:0007669"/>
    <property type="project" value="TreeGrafter"/>
</dbReference>
<dbReference type="EMBL" id="CAJHNJ030000019">
    <property type="protein sequence ID" value="CAG9117060.1"/>
    <property type="molecule type" value="Genomic_DNA"/>
</dbReference>
<dbReference type="GO" id="GO:0000184">
    <property type="term" value="P:nuclear-transcribed mRNA catabolic process, nonsense-mediated decay"/>
    <property type="evidence" value="ECO:0007669"/>
    <property type="project" value="TreeGrafter"/>
</dbReference>
<evidence type="ECO:0000259" key="2">
    <source>
        <dbReference type="Pfam" id="PF09090"/>
    </source>
</evidence>
<dbReference type="Pfam" id="PF09090">
    <property type="entry name" value="MIF4G_like_2"/>
    <property type="match status" value="2"/>
</dbReference>
<dbReference type="PANTHER" id="PTHR12412:SF2">
    <property type="entry name" value="NUCLEAR CAP-BINDING PROTEIN SUBUNIT 1"/>
    <property type="match status" value="1"/>
</dbReference>
<evidence type="ECO:0000313" key="4">
    <source>
        <dbReference type="Proteomes" id="UP000653454"/>
    </source>
</evidence>
<evidence type="ECO:0000313" key="3">
    <source>
        <dbReference type="EMBL" id="CAG9117060.1"/>
    </source>
</evidence>
<feature type="domain" description="MIF4G-like type 2" evidence="2">
    <location>
        <begin position="2"/>
        <end position="86"/>
    </location>
</feature>
<dbReference type="Proteomes" id="UP000653454">
    <property type="component" value="Unassembled WGS sequence"/>
</dbReference>
<comment type="caution">
    <text evidence="3">The sequence shown here is derived from an EMBL/GenBank/DDBJ whole genome shotgun (WGS) entry which is preliminary data.</text>
</comment>
<dbReference type="Gene3D" id="1.25.40.180">
    <property type="match status" value="2"/>
</dbReference>
<dbReference type="InterPro" id="IPR027159">
    <property type="entry name" value="CBP80"/>
</dbReference>
<gene>
    <name evidence="3" type="ORF">PLXY2_LOCUS6156</name>
</gene>
<dbReference type="GO" id="GO:0005846">
    <property type="term" value="C:nuclear cap binding complex"/>
    <property type="evidence" value="ECO:0007669"/>
    <property type="project" value="InterPro"/>
</dbReference>
<reference evidence="3" key="1">
    <citation type="submission" date="2020-11" db="EMBL/GenBank/DDBJ databases">
        <authorList>
            <person name="Whiteford S."/>
        </authorList>
    </citation>
    <scope>NUCLEOTIDE SEQUENCE</scope>
</reference>
<dbReference type="GO" id="GO:0005634">
    <property type="term" value="C:nucleus"/>
    <property type="evidence" value="ECO:0007669"/>
    <property type="project" value="TreeGrafter"/>
</dbReference>
<accession>A0A8S4EP51</accession>
<evidence type="ECO:0000256" key="1">
    <source>
        <dbReference type="SAM" id="MobiDB-lite"/>
    </source>
</evidence>
<feature type="region of interest" description="Disordered" evidence="1">
    <location>
        <begin position="212"/>
        <end position="244"/>
    </location>
</feature>
<feature type="domain" description="MIF4G-like type 2" evidence="2">
    <location>
        <begin position="89"/>
        <end position="310"/>
    </location>
</feature>
<proteinExistence type="predicted"/>
<dbReference type="InterPro" id="IPR016024">
    <property type="entry name" value="ARM-type_fold"/>
</dbReference>
<protein>
    <submittedName>
        <fullName evidence="3">(diamondback moth) hypothetical protein</fullName>
    </submittedName>
</protein>
<name>A0A8S4EP51_PLUXY</name>
<dbReference type="InterPro" id="IPR015174">
    <property type="entry name" value="MIF4G-like_typ-2"/>
</dbReference>
<organism evidence="3 4">
    <name type="scientific">Plutella xylostella</name>
    <name type="common">Diamondback moth</name>
    <name type="synonym">Plutella maculipennis</name>
    <dbReference type="NCBI Taxonomy" id="51655"/>
    <lineage>
        <taxon>Eukaryota</taxon>
        <taxon>Metazoa</taxon>
        <taxon>Ecdysozoa</taxon>
        <taxon>Arthropoda</taxon>
        <taxon>Hexapoda</taxon>
        <taxon>Insecta</taxon>
        <taxon>Pterygota</taxon>
        <taxon>Neoptera</taxon>
        <taxon>Endopterygota</taxon>
        <taxon>Lepidoptera</taxon>
        <taxon>Glossata</taxon>
        <taxon>Ditrysia</taxon>
        <taxon>Yponomeutoidea</taxon>
        <taxon>Plutellidae</taxon>
        <taxon>Plutella</taxon>
    </lineage>
</organism>
<dbReference type="SUPFAM" id="SSF48371">
    <property type="entry name" value="ARM repeat"/>
    <property type="match status" value="2"/>
</dbReference>
<keyword evidence="4" id="KW-1185">Reference proteome</keyword>
<dbReference type="GO" id="GO:0006406">
    <property type="term" value="P:mRNA export from nucleus"/>
    <property type="evidence" value="ECO:0007669"/>
    <property type="project" value="InterPro"/>
</dbReference>
<feature type="compositionally biased region" description="Basic and acidic residues" evidence="1">
    <location>
        <begin position="226"/>
        <end position="244"/>
    </location>
</feature>
<dbReference type="AlphaFoldDB" id="A0A8S4EP51"/>
<sequence length="340" mass="38695">MPSLPGTEAAHQLVVCVRNKCTPEEALNVVRSLPNPLREGEAAASAQAAPHNPLKIDVFVQTLLNLGSKSISHSAAAISKFHYVFKVDKIDVFVQTLLNLGSKSISHSAAAISKFHYVFKILAESEEAQICILRNVWELWQRHPQMVCVLVDKMLKTQIVECSAVATWLFSKEMSQYFTHGYLWEILHLTIDKMNKHVTKLSKELQEAREALARADSSSSDSEDEGASKKKKDQDKPTEEAVERMEERLEAAHMDQKRLFLIVFQRFIMILSEHLVRCDTDARDPDTHWYRGTTARLATVFLKHHEQVQKYSSTLETLLFTQDLDPHILDIFHQFTALTS</sequence>
<dbReference type="GO" id="GO:0000339">
    <property type="term" value="F:RNA cap binding"/>
    <property type="evidence" value="ECO:0007669"/>
    <property type="project" value="InterPro"/>
</dbReference>